<protein>
    <submittedName>
        <fullName evidence="5">Leucine Rich Repeat</fullName>
    </submittedName>
</protein>
<dbReference type="InterPro" id="IPR032675">
    <property type="entry name" value="LRR_dom_sf"/>
</dbReference>
<keyword evidence="2" id="KW-0732">Signal</keyword>
<evidence type="ECO:0000256" key="2">
    <source>
        <dbReference type="ARBA" id="ARBA00022729"/>
    </source>
</evidence>
<evidence type="ECO:0000313" key="6">
    <source>
        <dbReference type="Proteomes" id="UP001153069"/>
    </source>
</evidence>
<keyword evidence="4" id="KW-0472">Membrane</keyword>
<dbReference type="InterPro" id="IPR051716">
    <property type="entry name" value="Plant_RL_S/T_kinase"/>
</dbReference>
<feature type="compositionally biased region" description="Polar residues" evidence="3">
    <location>
        <begin position="264"/>
        <end position="275"/>
    </location>
</feature>
<sequence length="500" mass="55121">MMMEEGQIDLKHVVEQDIQIIKGNMTLMEALPPPNLAMRVPSEPGAFPQAGPLSHRTNSESFTTDTSSNMCHQNNNEDPLADLQGMDELVVARPVDVPTINEAEPVDPMERSTNSKKATWAWRFLTCLLLLAPLTAVLIVILVARKQPNPKDSTINALDDPITNISHDEMETPIKSRFNLPLSLPNSTMTLMLLDDSGASPQSKAYEWLRADPLVSEYTEARLVQRFAIATLYYSLGGPEWLEQGGGTTTITIDEAPSGHHRQLQPNASTATPQLHTPGTSQGSGPPPGPTRPTIKHVNITSAKWLSYGVPECEWFSLGSLDTREVCNKDGSFRSLYMLKNNMVGTLPEELMLMTSLLSLKLARSQIASTIFTQIGQMTQLTNLRLFSLDLTGTIPSEVGLLSHTLEELSLLDNQLTGSLPEQFWQLSQVETIMLGHNSFSGSIASDIGYRMPNLQQLMLDRNQISGVIPSLLGLCANLKVADFDGNQYWQDHFPLNLDC</sequence>
<dbReference type="OrthoDB" id="47890at2759"/>
<feature type="region of interest" description="Disordered" evidence="3">
    <location>
        <begin position="49"/>
        <end position="70"/>
    </location>
</feature>
<dbReference type="EMBL" id="CAICTM010002530">
    <property type="protein sequence ID" value="CAB9529530.1"/>
    <property type="molecule type" value="Genomic_DNA"/>
</dbReference>
<dbReference type="InterPro" id="IPR001611">
    <property type="entry name" value="Leu-rich_rpt"/>
</dbReference>
<evidence type="ECO:0000256" key="1">
    <source>
        <dbReference type="ARBA" id="ARBA00004167"/>
    </source>
</evidence>
<keyword evidence="4" id="KW-1133">Transmembrane helix</keyword>
<evidence type="ECO:0000256" key="4">
    <source>
        <dbReference type="SAM" id="Phobius"/>
    </source>
</evidence>
<accession>A0A9N8F053</accession>
<gene>
    <name evidence="5" type="ORF">SEMRO_2532_G330450.1</name>
</gene>
<evidence type="ECO:0000256" key="3">
    <source>
        <dbReference type="SAM" id="MobiDB-lite"/>
    </source>
</evidence>
<feature type="transmembrane region" description="Helical" evidence="4">
    <location>
        <begin position="120"/>
        <end position="144"/>
    </location>
</feature>
<dbReference type="AlphaFoldDB" id="A0A9N8F053"/>
<feature type="compositionally biased region" description="Polar residues" evidence="3">
    <location>
        <begin position="55"/>
        <end position="70"/>
    </location>
</feature>
<reference evidence="5" key="1">
    <citation type="submission" date="2020-06" db="EMBL/GenBank/DDBJ databases">
        <authorList>
            <consortium name="Plant Systems Biology data submission"/>
        </authorList>
    </citation>
    <scope>NUCLEOTIDE SEQUENCE</scope>
    <source>
        <strain evidence="5">D6</strain>
    </source>
</reference>
<dbReference type="PANTHER" id="PTHR48053:SF113">
    <property type="entry name" value="PROTEIN KINASE DOMAIN-CONTAINING PROTEIN"/>
    <property type="match status" value="1"/>
</dbReference>
<comment type="subcellular location">
    <subcellularLocation>
        <location evidence="1">Membrane</location>
        <topology evidence="1">Single-pass membrane protein</topology>
    </subcellularLocation>
</comment>
<dbReference type="Pfam" id="PF00560">
    <property type="entry name" value="LRR_1"/>
    <property type="match status" value="2"/>
</dbReference>
<keyword evidence="4" id="KW-0812">Transmembrane</keyword>
<dbReference type="Gene3D" id="3.80.10.10">
    <property type="entry name" value="Ribonuclease Inhibitor"/>
    <property type="match status" value="1"/>
</dbReference>
<feature type="region of interest" description="Disordered" evidence="3">
    <location>
        <begin position="259"/>
        <end position="294"/>
    </location>
</feature>
<name>A0A9N8F053_9STRA</name>
<comment type="caution">
    <text evidence="5">The sequence shown here is derived from an EMBL/GenBank/DDBJ whole genome shotgun (WGS) entry which is preliminary data.</text>
</comment>
<dbReference type="SUPFAM" id="SSF52058">
    <property type="entry name" value="L domain-like"/>
    <property type="match status" value="1"/>
</dbReference>
<dbReference type="PROSITE" id="PS51450">
    <property type="entry name" value="LRR"/>
    <property type="match status" value="1"/>
</dbReference>
<dbReference type="Proteomes" id="UP001153069">
    <property type="component" value="Unassembled WGS sequence"/>
</dbReference>
<evidence type="ECO:0000313" key="5">
    <source>
        <dbReference type="EMBL" id="CAB9529530.1"/>
    </source>
</evidence>
<keyword evidence="6" id="KW-1185">Reference proteome</keyword>
<dbReference type="PANTHER" id="PTHR48053">
    <property type="entry name" value="LEUCINE RICH REPEAT FAMILY PROTEIN, EXPRESSED"/>
    <property type="match status" value="1"/>
</dbReference>
<proteinExistence type="predicted"/>
<dbReference type="GO" id="GO:0016020">
    <property type="term" value="C:membrane"/>
    <property type="evidence" value="ECO:0007669"/>
    <property type="project" value="UniProtKB-SubCell"/>
</dbReference>
<organism evidence="5 6">
    <name type="scientific">Seminavis robusta</name>
    <dbReference type="NCBI Taxonomy" id="568900"/>
    <lineage>
        <taxon>Eukaryota</taxon>
        <taxon>Sar</taxon>
        <taxon>Stramenopiles</taxon>
        <taxon>Ochrophyta</taxon>
        <taxon>Bacillariophyta</taxon>
        <taxon>Bacillariophyceae</taxon>
        <taxon>Bacillariophycidae</taxon>
        <taxon>Naviculales</taxon>
        <taxon>Naviculaceae</taxon>
        <taxon>Seminavis</taxon>
    </lineage>
</organism>